<evidence type="ECO:0000256" key="2">
    <source>
        <dbReference type="ARBA" id="ARBA00022448"/>
    </source>
</evidence>
<keyword evidence="4 6" id="KW-1133">Transmembrane helix</keyword>
<feature type="transmembrane region" description="Helical" evidence="6">
    <location>
        <begin position="259"/>
        <end position="281"/>
    </location>
</feature>
<sequence>MTERTSIHGQWSSRMAFILAATGSAVGLGNIWKFPYITGENGGGAFVLIYLLCILLIGIPIMMAEVLIGRRGRQSPINTMRTLALEEKQHGIWQLVGWSGMIAGFLIISFYSVIAGCTMAYVFLSVSGTFTGVTADGAASILGSLLSEPERLLAWHTIFMVMTTIVVSRGVRSGLEKAVRILMPLLFVILLLLVGYAFNTGKFAEGLAFLFTPDFSAITAGGVLTAMGHAFFTLSLGMGAIMVYGSYLPKDTSIAKTSIIISMMDTAVALLAGMAIFPIVFANGLEPGEGFGLIFTTLPIAFGHMAGGTIFGTLFFLLLVFAAWTSAISLIEPAVAWLVENRGINRVKAATTIGILAWLLGIVTIMSFSSWAFVFEFAGKTKENGFFDILDILTANIMLPLGGLAMAIFAGWFMSKRSTVDELGMGENWLFKVWYFLVRYVTPLAVIIVFLQLIKVVDFG</sequence>
<keyword evidence="2" id="KW-0813">Transport</keyword>
<proteinExistence type="predicted"/>
<dbReference type="PROSITE" id="PS50267">
    <property type="entry name" value="NA_NEUROTRAN_SYMP_3"/>
    <property type="match status" value="1"/>
</dbReference>
<feature type="transmembrane region" description="Helical" evidence="6">
    <location>
        <begin position="12"/>
        <end position="32"/>
    </location>
</feature>
<feature type="transmembrane region" description="Helical" evidence="6">
    <location>
        <begin position="178"/>
        <end position="198"/>
    </location>
</feature>
<evidence type="ECO:0000313" key="7">
    <source>
        <dbReference type="EMBL" id="VAX08129.1"/>
    </source>
</evidence>
<evidence type="ECO:0000256" key="6">
    <source>
        <dbReference type="SAM" id="Phobius"/>
    </source>
</evidence>
<feature type="transmembrane region" description="Helical" evidence="6">
    <location>
        <begin position="152"/>
        <end position="171"/>
    </location>
</feature>
<dbReference type="Pfam" id="PF00209">
    <property type="entry name" value="SNF"/>
    <property type="match status" value="2"/>
</dbReference>
<feature type="transmembrane region" description="Helical" evidence="6">
    <location>
        <begin position="352"/>
        <end position="373"/>
    </location>
</feature>
<dbReference type="InterPro" id="IPR047218">
    <property type="entry name" value="YocR/YhdH-like"/>
</dbReference>
<evidence type="ECO:0000256" key="5">
    <source>
        <dbReference type="ARBA" id="ARBA00023136"/>
    </source>
</evidence>
<accession>A0A3B1AQ66</accession>
<dbReference type="InterPro" id="IPR000175">
    <property type="entry name" value="Na/ntran_symport"/>
</dbReference>
<keyword evidence="5 6" id="KW-0472">Membrane</keyword>
<feature type="transmembrane region" description="Helical" evidence="6">
    <location>
        <begin position="218"/>
        <end position="247"/>
    </location>
</feature>
<feature type="transmembrane region" description="Helical" evidence="6">
    <location>
        <begin position="95"/>
        <end position="124"/>
    </location>
</feature>
<feature type="transmembrane region" description="Helical" evidence="6">
    <location>
        <begin position="44"/>
        <end position="68"/>
    </location>
</feature>
<protein>
    <submittedName>
        <fullName evidence="7">Sodium-dependent transporter, SNF family</fullName>
    </submittedName>
</protein>
<gene>
    <name evidence="7" type="ORF">MNBD_GAMMA26-1755</name>
</gene>
<dbReference type="PANTHER" id="PTHR42948">
    <property type="entry name" value="TRANSPORTER"/>
    <property type="match status" value="1"/>
</dbReference>
<dbReference type="SUPFAM" id="SSF161070">
    <property type="entry name" value="SNF-like"/>
    <property type="match status" value="1"/>
</dbReference>
<keyword evidence="3 6" id="KW-0812">Transmembrane</keyword>
<dbReference type="PANTHER" id="PTHR42948:SF1">
    <property type="entry name" value="TRANSPORTER"/>
    <property type="match status" value="1"/>
</dbReference>
<feature type="transmembrane region" description="Helical" evidence="6">
    <location>
        <begin position="433"/>
        <end position="454"/>
    </location>
</feature>
<dbReference type="GO" id="GO:0016020">
    <property type="term" value="C:membrane"/>
    <property type="evidence" value="ECO:0007669"/>
    <property type="project" value="UniProtKB-SubCell"/>
</dbReference>
<dbReference type="NCBIfam" id="NF037979">
    <property type="entry name" value="Na_transp"/>
    <property type="match status" value="1"/>
</dbReference>
<evidence type="ECO:0000256" key="4">
    <source>
        <dbReference type="ARBA" id="ARBA00022989"/>
    </source>
</evidence>
<organism evidence="7">
    <name type="scientific">hydrothermal vent metagenome</name>
    <dbReference type="NCBI Taxonomy" id="652676"/>
    <lineage>
        <taxon>unclassified sequences</taxon>
        <taxon>metagenomes</taxon>
        <taxon>ecological metagenomes</taxon>
    </lineage>
</organism>
<dbReference type="AlphaFoldDB" id="A0A3B1AQ66"/>
<dbReference type="EMBL" id="UOFX01000034">
    <property type="protein sequence ID" value="VAX08129.1"/>
    <property type="molecule type" value="Genomic_DNA"/>
</dbReference>
<reference evidence="7" key="1">
    <citation type="submission" date="2018-06" db="EMBL/GenBank/DDBJ databases">
        <authorList>
            <person name="Zhirakovskaya E."/>
        </authorList>
    </citation>
    <scope>NUCLEOTIDE SEQUENCE</scope>
</reference>
<evidence type="ECO:0000256" key="3">
    <source>
        <dbReference type="ARBA" id="ARBA00022692"/>
    </source>
</evidence>
<evidence type="ECO:0000256" key="1">
    <source>
        <dbReference type="ARBA" id="ARBA00004141"/>
    </source>
</evidence>
<dbReference type="PRINTS" id="PR00176">
    <property type="entry name" value="NANEUSMPORT"/>
</dbReference>
<name>A0A3B1AQ66_9ZZZZ</name>
<dbReference type="CDD" id="cd10336">
    <property type="entry name" value="SLC6sbd_Tyt1-Like"/>
    <property type="match status" value="1"/>
</dbReference>
<comment type="subcellular location">
    <subcellularLocation>
        <location evidence="1">Membrane</location>
        <topology evidence="1">Multi-pass membrane protein</topology>
    </subcellularLocation>
</comment>
<feature type="transmembrane region" description="Helical" evidence="6">
    <location>
        <begin position="393"/>
        <end position="413"/>
    </location>
</feature>
<feature type="transmembrane region" description="Helical" evidence="6">
    <location>
        <begin position="301"/>
        <end position="331"/>
    </location>
</feature>
<dbReference type="InterPro" id="IPR037272">
    <property type="entry name" value="SNS_sf"/>
</dbReference>
<dbReference type="PROSITE" id="PS00610">
    <property type="entry name" value="NA_NEUROTRAN_SYMP_1"/>
    <property type="match status" value="1"/>
</dbReference>